<accession>A0A8H9HSW0</accession>
<evidence type="ECO:0000313" key="2">
    <source>
        <dbReference type="EMBL" id="OEV35450.1"/>
    </source>
</evidence>
<dbReference type="InterPro" id="IPR046043">
    <property type="entry name" value="DUF6001"/>
</dbReference>
<dbReference type="GeneID" id="97487325"/>
<gene>
    <name evidence="1" type="ORF">GCM10010502_42950</name>
    <name evidence="2" type="ORF">HS99_0032340</name>
</gene>
<comment type="caution">
    <text evidence="2">The sequence shown here is derived from an EMBL/GenBank/DDBJ whole genome shotgun (WGS) entry which is preliminary data.</text>
</comment>
<evidence type="ECO:0000313" key="3">
    <source>
        <dbReference type="Proteomes" id="UP000037395"/>
    </source>
</evidence>
<reference evidence="1" key="5">
    <citation type="submission" date="2020-09" db="EMBL/GenBank/DDBJ databases">
        <authorList>
            <person name="Sun Q."/>
            <person name="Ohkuma M."/>
        </authorList>
    </citation>
    <scope>NUCLEOTIDE SEQUENCE</scope>
    <source>
        <strain evidence="1">JCM 4434</strain>
    </source>
</reference>
<reference evidence="1" key="1">
    <citation type="journal article" date="2014" name="Int. J. Syst. Evol. Microbiol.">
        <title>Complete genome sequence of Corynebacterium casei LMG S-19264T (=DSM 44701T), isolated from a smear-ripened cheese.</title>
        <authorList>
            <consortium name="US DOE Joint Genome Institute (JGI-PGF)"/>
            <person name="Walter F."/>
            <person name="Albersmeier A."/>
            <person name="Kalinowski J."/>
            <person name="Ruckert C."/>
        </authorList>
    </citation>
    <scope>NUCLEOTIDE SEQUENCE</scope>
    <source>
        <strain evidence="1">JCM 4434</strain>
    </source>
</reference>
<dbReference type="Proteomes" id="UP000610124">
    <property type="component" value="Unassembled WGS sequence"/>
</dbReference>
<evidence type="ECO:0000313" key="1">
    <source>
        <dbReference type="EMBL" id="GGU86003.1"/>
    </source>
</evidence>
<reference evidence="3" key="4">
    <citation type="submission" date="2016-08" db="EMBL/GenBank/DDBJ databases">
        <title>Sequencing, assembly and comparative genomics of S. aureofaciens ATCC 10762.</title>
        <authorList>
            <person name="Gradnigo J.S."/>
            <person name="Johnson N."/>
            <person name="Somerville G.A."/>
        </authorList>
    </citation>
    <scope>NUCLEOTIDE SEQUENCE [LARGE SCALE GENOMIC DNA]</scope>
    <source>
        <strain evidence="3">ATCC 10762 / DSM 40127 / CCM 3239 / JCM 4008 / LMG 5968 / NBRC 12843 / NCIMB 8234 / A-377</strain>
    </source>
</reference>
<dbReference type="EMBL" id="JPRF03000034">
    <property type="protein sequence ID" value="OEV35450.1"/>
    <property type="molecule type" value="Genomic_DNA"/>
</dbReference>
<organism evidence="2 3">
    <name type="scientific">Kitasatospora aureofaciens</name>
    <name type="common">Streptomyces aureofaciens</name>
    <dbReference type="NCBI Taxonomy" id="1894"/>
    <lineage>
        <taxon>Bacteria</taxon>
        <taxon>Bacillati</taxon>
        <taxon>Actinomycetota</taxon>
        <taxon>Actinomycetes</taxon>
        <taxon>Kitasatosporales</taxon>
        <taxon>Streptomycetaceae</taxon>
        <taxon>Kitasatospora</taxon>
    </lineage>
</organism>
<sequence length="369" mass="39417">MGAPPGFPHALSPDDLAARRHGHVSAFLSGRGLDPDWLSALMRERVGEGLLLLTSSPVHGLANATSDLDFIRIQRDPIEGPRISTKIFEDGHHLEVVSFSEAELASNFAELRRLAGLAPEAAVAGFRGWDKQREPRRKQTERIVNGIALDGTAPFLDELPGLATVWSRASLQVALEQVAHTALAEAAGESRGRVGYAYNVLLHVMDALLSHHGDVYTTRKWYALRWSRLVADGTWRSDRVAAVAADLERLRKEIAGTLAPSAAAQPLAAAYTQLALDTVRATGTAEAVTVRVEVTGTLRPFLPGASLLVAPGGSVVLPGLTGDLPLTVDPVALTDLGRLDAQDAATLLRALRSGAARLDIGYRNEEVPA</sequence>
<dbReference type="Proteomes" id="UP000037395">
    <property type="component" value="Unassembled WGS sequence"/>
</dbReference>
<dbReference type="EMBL" id="BMUB01000009">
    <property type="protein sequence ID" value="GGU86003.1"/>
    <property type="molecule type" value="Genomic_DNA"/>
</dbReference>
<accession>A0A1E7N436</accession>
<name>A0A1E7N436_KITAU</name>
<dbReference type="AlphaFoldDB" id="A0A1E7N436"/>
<protein>
    <recommendedName>
        <fullName evidence="4">Polymerase nucleotidyl transferase domain-containing protein</fullName>
    </recommendedName>
</protein>
<proteinExistence type="predicted"/>
<dbReference type="RefSeq" id="WP_030283417.1">
    <property type="nucleotide sequence ID" value="NZ_BMUB01000009.1"/>
</dbReference>
<reference evidence="2" key="3">
    <citation type="submission" date="2016-08" db="EMBL/GenBank/DDBJ databases">
        <title>Sequencing, Assembly and Comparative Genomics of S. aureofaciens ATCC 10762.</title>
        <authorList>
            <person name="Gradnigo J.S."/>
            <person name="Johnson N."/>
            <person name="Somerville G.A."/>
        </authorList>
    </citation>
    <scope>NUCLEOTIDE SEQUENCE [LARGE SCALE GENOMIC DNA]</scope>
    <source>
        <strain evidence="2">ATCC 10762</strain>
    </source>
</reference>
<reference evidence="2 3" key="2">
    <citation type="submission" date="2014-07" db="EMBL/GenBank/DDBJ databases">
        <authorList>
            <person name="Zhang J.E."/>
            <person name="Yang H."/>
            <person name="Guo J."/>
            <person name="Deng Z."/>
            <person name="Luo H."/>
            <person name="Luo M."/>
            <person name="Zhao B."/>
        </authorList>
    </citation>
    <scope>NUCLEOTIDE SEQUENCE [LARGE SCALE GENOMIC DNA]</scope>
    <source>
        <strain evidence="2">ATCC 10762</strain>
        <strain evidence="3">ATCC 10762 / DSM 40127 / CCM 3239 / JCM 4008 / LMG 5968 / NBRC 12843 / NCIMB 8234 / A-377</strain>
    </source>
</reference>
<keyword evidence="3" id="KW-1185">Reference proteome</keyword>
<evidence type="ECO:0008006" key="4">
    <source>
        <dbReference type="Google" id="ProtNLM"/>
    </source>
</evidence>
<dbReference type="Pfam" id="PF19464">
    <property type="entry name" value="DUF6001"/>
    <property type="match status" value="1"/>
</dbReference>